<evidence type="ECO:0000313" key="3">
    <source>
        <dbReference type="Proteomes" id="UP000050929"/>
    </source>
</evidence>
<evidence type="ECO:0000313" key="2">
    <source>
        <dbReference type="EMBL" id="KRK63820.1"/>
    </source>
</evidence>
<protein>
    <recommendedName>
        <fullName evidence="4">Tropomyosin</fullName>
    </recommendedName>
</protein>
<comment type="caution">
    <text evidence="2">The sequence shown here is derived from an EMBL/GenBank/DDBJ whole genome shotgun (WGS) entry which is preliminary data.</text>
</comment>
<dbReference type="EMBL" id="AZDG01000021">
    <property type="protein sequence ID" value="KRK63820.1"/>
    <property type="molecule type" value="Genomic_DNA"/>
</dbReference>
<dbReference type="AlphaFoldDB" id="A0A0R1IY67"/>
<name>A0A0R1IY67_9LACO</name>
<dbReference type="PATRIC" id="fig|1423811.3.peg.1070"/>
<reference evidence="2 3" key="1">
    <citation type="journal article" date="2015" name="Genome Announc.">
        <title>Expanding the biotechnology potential of lactobacilli through comparative genomics of 213 strains and associated genera.</title>
        <authorList>
            <person name="Sun Z."/>
            <person name="Harris H.M."/>
            <person name="McCann A."/>
            <person name="Guo C."/>
            <person name="Argimon S."/>
            <person name="Zhang W."/>
            <person name="Yang X."/>
            <person name="Jeffery I.B."/>
            <person name="Cooney J.C."/>
            <person name="Kagawa T.F."/>
            <person name="Liu W."/>
            <person name="Song Y."/>
            <person name="Salvetti E."/>
            <person name="Wrobel A."/>
            <person name="Rasinkangas P."/>
            <person name="Parkhill J."/>
            <person name="Rea M.C."/>
            <person name="O'Sullivan O."/>
            <person name="Ritari J."/>
            <person name="Douillard F.P."/>
            <person name="Paul Ross R."/>
            <person name="Yang R."/>
            <person name="Briner A.E."/>
            <person name="Felis G.E."/>
            <person name="de Vos W.M."/>
            <person name="Barrangou R."/>
            <person name="Klaenhammer T.R."/>
            <person name="Caufield P.W."/>
            <person name="Cui Y."/>
            <person name="Zhang H."/>
            <person name="O'Toole P.W."/>
        </authorList>
    </citation>
    <scope>NUCLEOTIDE SEQUENCE [LARGE SCALE GENOMIC DNA]</scope>
    <source>
        <strain evidence="2 3">DSM 20183</strain>
    </source>
</reference>
<proteinExistence type="predicted"/>
<keyword evidence="1" id="KW-0175">Coiled coil</keyword>
<dbReference type="Proteomes" id="UP000050929">
    <property type="component" value="Unassembled WGS sequence"/>
</dbReference>
<accession>A0A0R1IY67</accession>
<feature type="coiled-coil region" evidence="1">
    <location>
        <begin position="46"/>
        <end position="94"/>
    </location>
</feature>
<keyword evidence="3" id="KW-1185">Reference proteome</keyword>
<sequence>MLKIIISAIGGAIVSGVFGVWGQKLKNASSNESVYAEHTDIMWDRLDKITDERDELKEQVIKLNAKIDEQSKIIDQLTRQMSALNSKFQDWEQADEQR</sequence>
<evidence type="ECO:0000256" key="1">
    <source>
        <dbReference type="SAM" id="Coils"/>
    </source>
</evidence>
<organism evidence="2 3">
    <name type="scientific">Companilactobacillus tucceti DSM 20183</name>
    <dbReference type="NCBI Taxonomy" id="1423811"/>
    <lineage>
        <taxon>Bacteria</taxon>
        <taxon>Bacillati</taxon>
        <taxon>Bacillota</taxon>
        <taxon>Bacilli</taxon>
        <taxon>Lactobacillales</taxon>
        <taxon>Lactobacillaceae</taxon>
        <taxon>Companilactobacillus</taxon>
    </lineage>
</organism>
<evidence type="ECO:0008006" key="4">
    <source>
        <dbReference type="Google" id="ProtNLM"/>
    </source>
</evidence>
<gene>
    <name evidence="2" type="ORF">FC72_GL001056</name>
</gene>